<feature type="domain" description="Spore germination protein N-terminal" evidence="9">
    <location>
        <begin position="23"/>
        <end position="209"/>
    </location>
</feature>
<evidence type="ECO:0000256" key="2">
    <source>
        <dbReference type="ARBA" id="ARBA00007886"/>
    </source>
</evidence>
<proteinExistence type="inferred from homology"/>
<dbReference type="PROSITE" id="PS51257">
    <property type="entry name" value="PROKAR_LIPOPROTEIN"/>
    <property type="match status" value="1"/>
</dbReference>
<evidence type="ECO:0000259" key="8">
    <source>
        <dbReference type="Pfam" id="PF05504"/>
    </source>
</evidence>
<dbReference type="AlphaFoldDB" id="A0A2W0HPM3"/>
<dbReference type="PANTHER" id="PTHR35789:SF1">
    <property type="entry name" value="SPORE GERMINATION PROTEIN B3"/>
    <property type="match status" value="1"/>
</dbReference>
<dbReference type="PANTHER" id="PTHR35789">
    <property type="entry name" value="SPORE GERMINATION PROTEIN B3"/>
    <property type="match status" value="1"/>
</dbReference>
<evidence type="ECO:0000313" key="11">
    <source>
        <dbReference type="Proteomes" id="UP000248066"/>
    </source>
</evidence>
<keyword evidence="4" id="KW-0732">Signal</keyword>
<dbReference type="InterPro" id="IPR046953">
    <property type="entry name" value="Spore_GerAC-like_C"/>
</dbReference>
<comment type="caution">
    <text evidence="10">The sequence shown here is derived from an EMBL/GenBank/DDBJ whole genome shotgun (WGS) entry which is preliminary data.</text>
</comment>
<dbReference type="InterPro" id="IPR038501">
    <property type="entry name" value="Spore_GerAC_C_sf"/>
</dbReference>
<gene>
    <name evidence="10" type="ORF">CR205_09735</name>
</gene>
<dbReference type="Pfam" id="PF25198">
    <property type="entry name" value="Spore_GerAC_N"/>
    <property type="match status" value="1"/>
</dbReference>
<organism evidence="10 11">
    <name type="scientific">Alteribacter lacisalsi</name>
    <dbReference type="NCBI Taxonomy" id="2045244"/>
    <lineage>
        <taxon>Bacteria</taxon>
        <taxon>Bacillati</taxon>
        <taxon>Bacillota</taxon>
        <taxon>Bacilli</taxon>
        <taxon>Bacillales</taxon>
        <taxon>Bacillaceae</taxon>
        <taxon>Alteribacter</taxon>
    </lineage>
</organism>
<protein>
    <recommendedName>
        <fullName evidence="12">Ger(X)C family spore germination protein</fullName>
    </recommendedName>
</protein>
<reference evidence="10 11" key="1">
    <citation type="submission" date="2017-10" db="EMBL/GenBank/DDBJ databases">
        <title>Bacillus sp. nov., a halophilic bacterium isolated from a Yangshapao Lake.</title>
        <authorList>
            <person name="Wang H."/>
        </authorList>
    </citation>
    <scope>NUCLEOTIDE SEQUENCE [LARGE SCALE GENOMIC DNA]</scope>
    <source>
        <strain evidence="10 11">YSP-3</strain>
    </source>
</reference>
<dbReference type="InterPro" id="IPR057336">
    <property type="entry name" value="GerAC_N"/>
</dbReference>
<keyword evidence="5" id="KW-0472">Membrane</keyword>
<feature type="domain" description="Spore germination GerAC-like C-terminal" evidence="8">
    <location>
        <begin position="220"/>
        <end position="388"/>
    </location>
</feature>
<dbReference type="GO" id="GO:0009847">
    <property type="term" value="P:spore germination"/>
    <property type="evidence" value="ECO:0007669"/>
    <property type="project" value="InterPro"/>
</dbReference>
<comment type="similarity">
    <text evidence="2">Belongs to the GerABKC lipoprotein family.</text>
</comment>
<keyword evidence="3" id="KW-0309">Germination</keyword>
<dbReference type="GO" id="GO:0016020">
    <property type="term" value="C:membrane"/>
    <property type="evidence" value="ECO:0007669"/>
    <property type="project" value="UniProtKB-SubCell"/>
</dbReference>
<evidence type="ECO:0000256" key="4">
    <source>
        <dbReference type="ARBA" id="ARBA00022729"/>
    </source>
</evidence>
<accession>A0A2W0HPM3</accession>
<dbReference type="NCBIfam" id="TIGR02887">
    <property type="entry name" value="spore_ger_x_C"/>
    <property type="match status" value="1"/>
</dbReference>
<dbReference type="Proteomes" id="UP000248066">
    <property type="component" value="Unassembled WGS sequence"/>
</dbReference>
<evidence type="ECO:0008006" key="12">
    <source>
        <dbReference type="Google" id="ProtNLM"/>
    </source>
</evidence>
<dbReference type="OrthoDB" id="2569624at2"/>
<evidence type="ECO:0000313" key="10">
    <source>
        <dbReference type="EMBL" id="PYZ98829.1"/>
    </source>
</evidence>
<comment type="subcellular location">
    <subcellularLocation>
        <location evidence="1">Membrane</location>
        <topology evidence="1">Lipid-anchor</topology>
    </subcellularLocation>
</comment>
<sequence length="396" mass="45341">MGRITKLVFMLLFALCLLTSCWDRTEIEEIGFVIAAAVTTAESLEDDSEFDIGNDKLALTYQVAIPSRMAGGAEEAQEDRPFYTVKTTERSNFGANRNIPSRRSRLMNYEHLKVVLLEDDLIEKDLLKYALDFFIRDHEMRRNTEVFVVDGDSSNILKEDRPPDPLTGLAIMSTAENEIRDLSMLDIKTISDITNALLNNNNFVVPRLTERQGTSYRIRGGGIFSGDGKFMDWLDDEMTIGYKLLEGNMNNGVVETTLNDEDEKLFVFETSRMTRNITVDTSGPVPSFHVNLKAEGPVVESWIEDEDTVRPEFLNKMEDAVEAYMTDHSTKTAVFMQNELYLDIFGLIEELRIQDHSLWKELKDDWDGPEGIFREVDFSISADVKIRHYMTKERVF</sequence>
<dbReference type="Pfam" id="PF05504">
    <property type="entry name" value="Spore_GerAC"/>
    <property type="match status" value="1"/>
</dbReference>
<evidence type="ECO:0000256" key="7">
    <source>
        <dbReference type="ARBA" id="ARBA00023288"/>
    </source>
</evidence>
<evidence type="ECO:0000256" key="5">
    <source>
        <dbReference type="ARBA" id="ARBA00023136"/>
    </source>
</evidence>
<evidence type="ECO:0000256" key="6">
    <source>
        <dbReference type="ARBA" id="ARBA00023139"/>
    </source>
</evidence>
<dbReference type="RefSeq" id="WP_110519036.1">
    <property type="nucleotide sequence ID" value="NZ_PDOF01000001.1"/>
</dbReference>
<evidence type="ECO:0000259" key="9">
    <source>
        <dbReference type="Pfam" id="PF25198"/>
    </source>
</evidence>
<evidence type="ECO:0000256" key="1">
    <source>
        <dbReference type="ARBA" id="ARBA00004635"/>
    </source>
</evidence>
<dbReference type="Gene3D" id="3.30.300.210">
    <property type="entry name" value="Nutrient germinant receptor protein C, domain 3"/>
    <property type="match status" value="1"/>
</dbReference>
<name>A0A2W0HPM3_9BACI</name>
<evidence type="ECO:0000256" key="3">
    <source>
        <dbReference type="ARBA" id="ARBA00022544"/>
    </source>
</evidence>
<keyword evidence="11" id="KW-1185">Reference proteome</keyword>
<keyword evidence="7" id="KW-0449">Lipoprotein</keyword>
<keyword evidence="6" id="KW-0564">Palmitate</keyword>
<dbReference type="InterPro" id="IPR008844">
    <property type="entry name" value="Spore_GerAC-like"/>
</dbReference>
<dbReference type="EMBL" id="PDOF01000001">
    <property type="protein sequence ID" value="PYZ98829.1"/>
    <property type="molecule type" value="Genomic_DNA"/>
</dbReference>